<keyword evidence="2" id="KW-0812">Transmembrane</keyword>
<keyword evidence="2" id="KW-1133">Transmembrane helix</keyword>
<keyword evidence="2" id="KW-0472">Membrane</keyword>
<dbReference type="RefSeq" id="XP_033389219.1">
    <property type="nucleotide sequence ID" value="XM_033531487.1"/>
</dbReference>
<evidence type="ECO:0000256" key="1">
    <source>
        <dbReference type="SAM" id="MobiDB-lite"/>
    </source>
</evidence>
<protein>
    <submittedName>
        <fullName evidence="3">Uncharacterized protein</fullName>
    </submittedName>
</protein>
<feature type="transmembrane region" description="Helical" evidence="2">
    <location>
        <begin position="165"/>
        <end position="184"/>
    </location>
</feature>
<dbReference type="Proteomes" id="UP000799778">
    <property type="component" value="Unassembled WGS sequence"/>
</dbReference>
<feature type="compositionally biased region" description="Polar residues" evidence="1">
    <location>
        <begin position="21"/>
        <end position="35"/>
    </location>
</feature>
<keyword evidence="4" id="KW-1185">Reference proteome</keyword>
<feature type="transmembrane region" description="Helical" evidence="2">
    <location>
        <begin position="139"/>
        <end position="159"/>
    </location>
</feature>
<evidence type="ECO:0000256" key="2">
    <source>
        <dbReference type="SAM" id="Phobius"/>
    </source>
</evidence>
<sequence>MAAPQQQHAFPTELPARPGATTHNTSPQTHNSSFKSRACPNMRSCWSFSLSSFSLRTGGDQALFARRLCMLVTLVIRTAISILSCVSYAGYRRWVSFAINVVLAILGFFFIAWCLAVIGEARGWRKVLGLRVGRWHFDIFLIFAALAHIGILIGWFFGLGNAGATGTWMIMWLLIFGAAWVATWQPDEPASQV</sequence>
<dbReference type="AlphaFoldDB" id="A0A6A5Y7V1"/>
<accession>A0A6A5Y7V1</accession>
<feature type="transmembrane region" description="Helical" evidence="2">
    <location>
        <begin position="68"/>
        <end position="91"/>
    </location>
</feature>
<proteinExistence type="predicted"/>
<feature type="transmembrane region" description="Helical" evidence="2">
    <location>
        <begin position="97"/>
        <end position="118"/>
    </location>
</feature>
<reference evidence="3" key="1">
    <citation type="journal article" date="2020" name="Stud. Mycol.">
        <title>101 Dothideomycetes genomes: a test case for predicting lifestyles and emergence of pathogens.</title>
        <authorList>
            <person name="Haridas S."/>
            <person name="Albert R."/>
            <person name="Binder M."/>
            <person name="Bloem J."/>
            <person name="Labutti K."/>
            <person name="Salamov A."/>
            <person name="Andreopoulos B."/>
            <person name="Baker S."/>
            <person name="Barry K."/>
            <person name="Bills G."/>
            <person name="Bluhm B."/>
            <person name="Cannon C."/>
            <person name="Castanera R."/>
            <person name="Culley D."/>
            <person name="Daum C."/>
            <person name="Ezra D."/>
            <person name="Gonzalez J."/>
            <person name="Henrissat B."/>
            <person name="Kuo A."/>
            <person name="Liang C."/>
            <person name="Lipzen A."/>
            <person name="Lutzoni F."/>
            <person name="Magnuson J."/>
            <person name="Mondo S."/>
            <person name="Nolan M."/>
            <person name="Ohm R."/>
            <person name="Pangilinan J."/>
            <person name="Park H.-J."/>
            <person name="Ramirez L."/>
            <person name="Alfaro M."/>
            <person name="Sun H."/>
            <person name="Tritt A."/>
            <person name="Yoshinaga Y."/>
            <person name="Zwiers L.-H."/>
            <person name="Turgeon B."/>
            <person name="Goodwin S."/>
            <person name="Spatafora J."/>
            <person name="Crous P."/>
            <person name="Grigoriev I."/>
        </authorList>
    </citation>
    <scope>NUCLEOTIDE SEQUENCE</scope>
    <source>
        <strain evidence="3">CBS 175.79</strain>
    </source>
</reference>
<feature type="region of interest" description="Disordered" evidence="1">
    <location>
        <begin position="1"/>
        <end position="37"/>
    </location>
</feature>
<gene>
    <name evidence="3" type="ORF">BU24DRAFT_456907</name>
</gene>
<dbReference type="GeneID" id="54288884"/>
<dbReference type="OrthoDB" id="3750908at2759"/>
<evidence type="ECO:0000313" key="3">
    <source>
        <dbReference type="EMBL" id="KAF2020880.1"/>
    </source>
</evidence>
<organism evidence="3 4">
    <name type="scientific">Aaosphaeria arxii CBS 175.79</name>
    <dbReference type="NCBI Taxonomy" id="1450172"/>
    <lineage>
        <taxon>Eukaryota</taxon>
        <taxon>Fungi</taxon>
        <taxon>Dikarya</taxon>
        <taxon>Ascomycota</taxon>
        <taxon>Pezizomycotina</taxon>
        <taxon>Dothideomycetes</taxon>
        <taxon>Pleosporomycetidae</taxon>
        <taxon>Pleosporales</taxon>
        <taxon>Pleosporales incertae sedis</taxon>
        <taxon>Aaosphaeria</taxon>
    </lineage>
</organism>
<dbReference type="EMBL" id="ML978066">
    <property type="protein sequence ID" value="KAF2020880.1"/>
    <property type="molecule type" value="Genomic_DNA"/>
</dbReference>
<evidence type="ECO:0000313" key="4">
    <source>
        <dbReference type="Proteomes" id="UP000799778"/>
    </source>
</evidence>
<name>A0A6A5Y7V1_9PLEO</name>